<proteinExistence type="predicted"/>
<reference evidence="2" key="1">
    <citation type="submission" date="2022-03" db="EMBL/GenBank/DDBJ databases">
        <title>Draft genome sequence of Aduncisulcus paluster, a free-living microaerophilic Fornicata.</title>
        <authorList>
            <person name="Yuyama I."/>
            <person name="Kume K."/>
            <person name="Tamura T."/>
            <person name="Inagaki Y."/>
            <person name="Hashimoto T."/>
        </authorList>
    </citation>
    <scope>NUCLEOTIDE SEQUENCE</scope>
    <source>
        <strain evidence="2">NY0171</strain>
    </source>
</reference>
<evidence type="ECO:0000313" key="2">
    <source>
        <dbReference type="EMBL" id="GKT36177.1"/>
    </source>
</evidence>
<protein>
    <submittedName>
        <fullName evidence="2">Uncharacterized protein</fullName>
    </submittedName>
</protein>
<name>A0ABQ5KUT4_9EUKA</name>
<organism evidence="2 3">
    <name type="scientific">Aduncisulcus paluster</name>
    <dbReference type="NCBI Taxonomy" id="2918883"/>
    <lineage>
        <taxon>Eukaryota</taxon>
        <taxon>Metamonada</taxon>
        <taxon>Carpediemonas-like organisms</taxon>
        <taxon>Aduncisulcus</taxon>
    </lineage>
</organism>
<comment type="caution">
    <text evidence="2">The sequence shown here is derived from an EMBL/GenBank/DDBJ whole genome shotgun (WGS) entry which is preliminary data.</text>
</comment>
<gene>
    <name evidence="2" type="ORF">ADUPG1_009192</name>
</gene>
<evidence type="ECO:0000313" key="3">
    <source>
        <dbReference type="Proteomes" id="UP001057375"/>
    </source>
</evidence>
<evidence type="ECO:0000256" key="1">
    <source>
        <dbReference type="SAM" id="Coils"/>
    </source>
</evidence>
<keyword evidence="3" id="KW-1185">Reference proteome</keyword>
<accession>A0ABQ5KUT4</accession>
<dbReference type="EMBL" id="BQXS01011157">
    <property type="protein sequence ID" value="GKT36177.1"/>
    <property type="molecule type" value="Genomic_DNA"/>
</dbReference>
<sequence>MSKQPNLIIYGPNNCKKRELLCKCLQLSYSGKKFSSGISGIKFSVYDKHKTLTIPIHVIDSSIPFQIVSKYLDKASAIIFCYNSGLPLTIETFSSFHKILKYLSPESHFPTMCIGYSAESIHSENEKKFKSLCKEHGIGDILHSSLSLHDTCNIAVFEPIIRSIIHKVLAEESFSFDLDHCFCDPLYLVSPRMSCSFIHCENVENDQFDDIISMYRSCKHSKCSRSSLMTEDYFLVRHVSIGMQFLEKTSKSPLHHIKGIYVHGKHLIFDEIMDKNPDFKDFEELTFPLFPLSFAYVFIYSVHSAKSLVNAIKIMREFVKRPKMFKASFHLLGIQNFGISNVNMYAELFCNSFNNPQCHVSHEMINISSVDQMVPFFEKIVQYNFSQDNAVDLKDLNRLMKSDTSDFEEAKSSPLPIIPPLPSPSTKCLKSIPELHILHDTTEDHRKFLLSSQEALSKYIQHRGCSIPSLIISPQVPLVAWGTLPTLLDSYLPYLDEHTCHIPSSNIEAFTTHPLDSDIFLPYKSSYLEKYSPHYIPLDHPIDISFHSQGNPATCTVDFICVTFSCLQKLEEKYQIQKSSNVVVFCYDEQKKVCSETIFAIKNIVSGFCSTFLFPLHTDSEKKIHHIRLEFYSFSSNILLRNICMFYKDQLPQSSAISVPEGIDSKFDVSFPFLQTFNSTIDDQARKLLQNKRKIMELQTMIVQARKQIDALKKECSGLESRFPSREEKEKTIIQKEVKLLEKKLLEKMYQK</sequence>
<dbReference type="Proteomes" id="UP001057375">
    <property type="component" value="Unassembled WGS sequence"/>
</dbReference>
<keyword evidence="1" id="KW-0175">Coiled coil</keyword>
<feature type="coiled-coil region" evidence="1">
    <location>
        <begin position="695"/>
        <end position="722"/>
    </location>
</feature>